<dbReference type="SUPFAM" id="SSF56112">
    <property type="entry name" value="Protein kinase-like (PK-like)"/>
    <property type="match status" value="1"/>
</dbReference>
<dbReference type="OrthoDB" id="10020333at2759"/>
<dbReference type="EMBL" id="JNBS01001089">
    <property type="protein sequence ID" value="OQS02712.1"/>
    <property type="molecule type" value="Genomic_DNA"/>
</dbReference>
<keyword evidence="3" id="KW-1185">Reference proteome</keyword>
<comment type="caution">
    <text evidence="2">The sequence shown here is derived from an EMBL/GenBank/DDBJ whole genome shotgun (WGS) entry which is preliminary data.</text>
</comment>
<feature type="transmembrane region" description="Helical" evidence="1">
    <location>
        <begin position="21"/>
        <end position="44"/>
    </location>
</feature>
<dbReference type="InterPro" id="IPR011009">
    <property type="entry name" value="Kinase-like_dom_sf"/>
</dbReference>
<keyword evidence="1" id="KW-1133">Transmembrane helix</keyword>
<dbReference type="AlphaFoldDB" id="A0A1V9ZXG3"/>
<proteinExistence type="predicted"/>
<name>A0A1V9ZXG3_9STRA</name>
<gene>
    <name evidence="2" type="ORF">THRCLA_21353</name>
</gene>
<evidence type="ECO:0000313" key="2">
    <source>
        <dbReference type="EMBL" id="OQS02712.1"/>
    </source>
</evidence>
<sequence>MKKWLDDIHASKSMKNRIPPNTIVLIAFCSGIIFVNLTFVNSYIGTESKQTIQTISASLNAFQEDPYLCSKRLPYSSFKCERQISEGSFDEVWIGTLDDNSNPDNPSKRIAAIKKLLSTRSLITHELACFADEIRLVA</sequence>
<protein>
    <submittedName>
        <fullName evidence="2">Uncharacterized protein</fullName>
    </submittedName>
</protein>
<dbReference type="Proteomes" id="UP000243217">
    <property type="component" value="Unassembled WGS sequence"/>
</dbReference>
<keyword evidence="1" id="KW-0812">Transmembrane</keyword>
<evidence type="ECO:0000313" key="3">
    <source>
        <dbReference type="Proteomes" id="UP000243217"/>
    </source>
</evidence>
<evidence type="ECO:0000256" key="1">
    <source>
        <dbReference type="SAM" id="Phobius"/>
    </source>
</evidence>
<keyword evidence="1" id="KW-0472">Membrane</keyword>
<organism evidence="2 3">
    <name type="scientific">Thraustotheca clavata</name>
    <dbReference type="NCBI Taxonomy" id="74557"/>
    <lineage>
        <taxon>Eukaryota</taxon>
        <taxon>Sar</taxon>
        <taxon>Stramenopiles</taxon>
        <taxon>Oomycota</taxon>
        <taxon>Saprolegniomycetes</taxon>
        <taxon>Saprolegniales</taxon>
        <taxon>Achlyaceae</taxon>
        <taxon>Thraustotheca</taxon>
    </lineage>
</organism>
<reference evidence="2 3" key="1">
    <citation type="journal article" date="2014" name="Genome Biol. Evol.">
        <title>The secreted proteins of Achlya hypogyna and Thraustotheca clavata identify the ancestral oomycete secretome and reveal gene acquisitions by horizontal gene transfer.</title>
        <authorList>
            <person name="Misner I."/>
            <person name="Blouin N."/>
            <person name="Leonard G."/>
            <person name="Richards T.A."/>
            <person name="Lane C.E."/>
        </authorList>
    </citation>
    <scope>NUCLEOTIDE SEQUENCE [LARGE SCALE GENOMIC DNA]</scope>
    <source>
        <strain evidence="2 3">ATCC 34112</strain>
    </source>
</reference>
<accession>A0A1V9ZXG3</accession>